<evidence type="ECO:0000313" key="6">
    <source>
        <dbReference type="EMBL" id="VDN29758.1"/>
    </source>
</evidence>
<organism evidence="8">
    <name type="scientific">Gongylonema pulchrum</name>
    <dbReference type="NCBI Taxonomy" id="637853"/>
    <lineage>
        <taxon>Eukaryota</taxon>
        <taxon>Metazoa</taxon>
        <taxon>Ecdysozoa</taxon>
        <taxon>Nematoda</taxon>
        <taxon>Chromadorea</taxon>
        <taxon>Rhabditida</taxon>
        <taxon>Spirurina</taxon>
        <taxon>Spiruromorpha</taxon>
        <taxon>Spiruroidea</taxon>
        <taxon>Gongylonematidae</taxon>
        <taxon>Gongylonema</taxon>
    </lineage>
</organism>
<keyword evidence="4 5" id="KW-0472">Membrane</keyword>
<protein>
    <submittedName>
        <fullName evidence="8">TPT domain-containing protein</fullName>
    </submittedName>
</protein>
<accession>A0A183E8X6</accession>
<evidence type="ECO:0000256" key="1">
    <source>
        <dbReference type="ARBA" id="ARBA00004141"/>
    </source>
</evidence>
<feature type="transmembrane region" description="Helical" evidence="5">
    <location>
        <begin position="110"/>
        <end position="128"/>
    </location>
</feature>
<evidence type="ECO:0000256" key="2">
    <source>
        <dbReference type="ARBA" id="ARBA00022692"/>
    </source>
</evidence>
<keyword evidence="2 5" id="KW-0812">Transmembrane</keyword>
<dbReference type="InterPro" id="IPR050186">
    <property type="entry name" value="TPT_transporter"/>
</dbReference>
<reference evidence="8" key="1">
    <citation type="submission" date="2016-06" db="UniProtKB">
        <authorList>
            <consortium name="WormBaseParasite"/>
        </authorList>
    </citation>
    <scope>IDENTIFICATION</scope>
</reference>
<evidence type="ECO:0000256" key="3">
    <source>
        <dbReference type="ARBA" id="ARBA00022989"/>
    </source>
</evidence>
<reference evidence="6 7" key="2">
    <citation type="submission" date="2018-11" db="EMBL/GenBank/DDBJ databases">
        <authorList>
            <consortium name="Pathogen Informatics"/>
        </authorList>
    </citation>
    <scope>NUCLEOTIDE SEQUENCE [LARGE SCALE GENOMIC DNA]</scope>
</reference>
<dbReference type="OrthoDB" id="417037at2759"/>
<dbReference type="Proteomes" id="UP000271098">
    <property type="component" value="Unassembled WGS sequence"/>
</dbReference>
<keyword evidence="7" id="KW-1185">Reference proteome</keyword>
<dbReference type="WBParaSite" id="GPUH_0001743901-mRNA-1">
    <property type="protein sequence ID" value="GPUH_0001743901-mRNA-1"/>
    <property type="gene ID" value="GPUH_0001743901"/>
</dbReference>
<evidence type="ECO:0000313" key="7">
    <source>
        <dbReference type="Proteomes" id="UP000271098"/>
    </source>
</evidence>
<evidence type="ECO:0000256" key="4">
    <source>
        <dbReference type="ARBA" id="ARBA00023136"/>
    </source>
</evidence>
<feature type="transmembrane region" description="Helical" evidence="5">
    <location>
        <begin position="76"/>
        <end position="98"/>
    </location>
</feature>
<feature type="transmembrane region" description="Helical" evidence="5">
    <location>
        <begin position="44"/>
        <end position="64"/>
    </location>
</feature>
<dbReference type="EMBL" id="UYRT01085146">
    <property type="protein sequence ID" value="VDN29758.1"/>
    <property type="molecule type" value="Genomic_DNA"/>
</dbReference>
<feature type="transmembrane region" description="Helical" evidence="5">
    <location>
        <begin position="12"/>
        <end position="32"/>
    </location>
</feature>
<feature type="transmembrane region" description="Helical" evidence="5">
    <location>
        <begin position="140"/>
        <end position="161"/>
    </location>
</feature>
<proteinExistence type="predicted"/>
<comment type="subcellular location">
    <subcellularLocation>
        <location evidence="1">Membrane</location>
        <topology evidence="1">Multi-pass membrane protein</topology>
    </subcellularLocation>
</comment>
<name>A0A183E8X6_9BILA</name>
<dbReference type="PANTHER" id="PTHR11132">
    <property type="entry name" value="SOLUTE CARRIER FAMILY 35"/>
    <property type="match status" value="1"/>
</dbReference>
<sequence>MALRRYDLSFDMWGYSLILVNDICTAANGVYMKQKLEAKELGKYGLLYYSALFTVLPVAILALVNQEFDKVQAYIFDGQMTLAVGVCLVLSFVCGFLLNYSIVLCTHHNSALTTACVGPIKNLFVTYVGMISSGDYTFEWINFIGINISVLGSILYTYAVFQAKTIKTAPKETVETRTPSLSIADSDQKPLL</sequence>
<dbReference type="AlphaFoldDB" id="A0A183E8X6"/>
<evidence type="ECO:0000313" key="8">
    <source>
        <dbReference type="WBParaSite" id="GPUH_0001743901-mRNA-1"/>
    </source>
</evidence>
<dbReference type="GO" id="GO:0016020">
    <property type="term" value="C:membrane"/>
    <property type="evidence" value="ECO:0007669"/>
    <property type="project" value="UniProtKB-SubCell"/>
</dbReference>
<gene>
    <name evidence="6" type="ORF">GPUH_LOCUS17416</name>
</gene>
<evidence type="ECO:0000256" key="5">
    <source>
        <dbReference type="SAM" id="Phobius"/>
    </source>
</evidence>
<keyword evidence="3 5" id="KW-1133">Transmembrane helix</keyword>